<evidence type="ECO:0000256" key="4">
    <source>
        <dbReference type="ARBA" id="ARBA00022519"/>
    </source>
</evidence>
<proteinExistence type="inferred from homology"/>
<comment type="similarity">
    <text evidence="8 9">Belongs to the TRAP transporter small permease family.</text>
</comment>
<dbReference type="KEGG" id="msx:AU14_08220"/>
<evidence type="ECO:0000313" key="12">
    <source>
        <dbReference type="Proteomes" id="UP000061489"/>
    </source>
</evidence>
<dbReference type="OrthoDB" id="8559033at2"/>
<keyword evidence="6 9" id="KW-1133">Transmembrane helix</keyword>
<evidence type="ECO:0000256" key="8">
    <source>
        <dbReference type="ARBA" id="ARBA00038436"/>
    </source>
</evidence>
<evidence type="ECO:0000259" key="10">
    <source>
        <dbReference type="Pfam" id="PF04290"/>
    </source>
</evidence>
<dbReference type="HOGENOM" id="CLU_086356_2_1_6"/>
<evidence type="ECO:0000313" key="11">
    <source>
        <dbReference type="EMBL" id="AHI28598.1"/>
    </source>
</evidence>
<dbReference type="RefSeq" id="WP_094191182.1">
    <property type="nucleotide sequence ID" value="NZ_CP007151.1"/>
</dbReference>
<name>W5YQ46_9GAMM</name>
<reference evidence="11 12" key="1">
    <citation type="journal article" date="2014" name="Genome Announc.">
        <title>Draft Genome Sequences of Marinobacter similis A3d10T and Marinobacter salarius R9SW1T.</title>
        <authorList>
            <person name="Ivanova E.P."/>
            <person name="Ng H.J."/>
            <person name="Webb H.K."/>
            <person name="Feng G."/>
            <person name="Oshima K."/>
            <person name="Hattori M."/>
            <person name="Ohkuma M."/>
            <person name="Sergeev A.F."/>
            <person name="Mikhailov V.V."/>
            <person name="Crawford R.J."/>
            <person name="Sawabe T."/>
        </authorList>
    </citation>
    <scope>NUCLEOTIDE SEQUENCE [LARGE SCALE GENOMIC DNA]</scope>
    <source>
        <strain evidence="11 12">A3d10</strain>
    </source>
</reference>
<dbReference type="Proteomes" id="UP000061489">
    <property type="component" value="Chromosome"/>
</dbReference>
<dbReference type="InterPro" id="IPR007387">
    <property type="entry name" value="TRAP_DctQ"/>
</dbReference>
<evidence type="ECO:0000256" key="9">
    <source>
        <dbReference type="RuleBase" id="RU369079"/>
    </source>
</evidence>
<organism evidence="11 12">
    <name type="scientific">Marinobacter similis</name>
    <dbReference type="NCBI Taxonomy" id="1420916"/>
    <lineage>
        <taxon>Bacteria</taxon>
        <taxon>Pseudomonadati</taxon>
        <taxon>Pseudomonadota</taxon>
        <taxon>Gammaproteobacteria</taxon>
        <taxon>Pseudomonadales</taxon>
        <taxon>Marinobacteraceae</taxon>
        <taxon>Marinobacter</taxon>
    </lineage>
</organism>
<dbReference type="PANTHER" id="PTHR35011">
    <property type="entry name" value="2,3-DIKETO-L-GULONATE TRAP TRANSPORTER SMALL PERMEASE PROTEIN YIAM"/>
    <property type="match status" value="1"/>
</dbReference>
<dbReference type="EMBL" id="CP007151">
    <property type="protein sequence ID" value="AHI28598.1"/>
    <property type="molecule type" value="Genomic_DNA"/>
</dbReference>
<dbReference type="AlphaFoldDB" id="W5YQ46"/>
<keyword evidence="3" id="KW-1003">Cell membrane</keyword>
<keyword evidence="12" id="KW-1185">Reference proteome</keyword>
<comment type="subunit">
    <text evidence="9">The complex comprises the extracytoplasmic solute receptor protein and the two transmembrane proteins.</text>
</comment>
<evidence type="ECO:0000256" key="3">
    <source>
        <dbReference type="ARBA" id="ARBA00022475"/>
    </source>
</evidence>
<evidence type="ECO:0000256" key="2">
    <source>
        <dbReference type="ARBA" id="ARBA00022448"/>
    </source>
</evidence>
<gene>
    <name evidence="11" type="ORF">AU14_08220</name>
</gene>
<dbReference type="GO" id="GO:0022857">
    <property type="term" value="F:transmembrane transporter activity"/>
    <property type="evidence" value="ECO:0007669"/>
    <property type="project" value="UniProtKB-UniRule"/>
</dbReference>
<dbReference type="STRING" id="1420916.AU14_08220"/>
<feature type="transmembrane region" description="Helical" evidence="9">
    <location>
        <begin position="159"/>
        <end position="181"/>
    </location>
</feature>
<dbReference type="InterPro" id="IPR055348">
    <property type="entry name" value="DctQ"/>
</dbReference>
<keyword evidence="2 9" id="KW-0813">Transport</keyword>
<feature type="transmembrane region" description="Helical" evidence="9">
    <location>
        <begin position="65"/>
        <end position="87"/>
    </location>
</feature>
<evidence type="ECO:0000256" key="5">
    <source>
        <dbReference type="ARBA" id="ARBA00022692"/>
    </source>
</evidence>
<comment type="function">
    <text evidence="9">Part of the tripartite ATP-independent periplasmic (TRAP) transport system.</text>
</comment>
<accession>W5YQ46</accession>
<feature type="transmembrane region" description="Helical" evidence="9">
    <location>
        <begin position="116"/>
        <end position="139"/>
    </location>
</feature>
<evidence type="ECO:0000256" key="7">
    <source>
        <dbReference type="ARBA" id="ARBA00023136"/>
    </source>
</evidence>
<feature type="transmembrane region" description="Helical" evidence="9">
    <location>
        <begin position="39"/>
        <end position="59"/>
    </location>
</feature>
<feature type="domain" description="Tripartite ATP-independent periplasmic transporters DctQ component" evidence="10">
    <location>
        <begin position="46"/>
        <end position="185"/>
    </location>
</feature>
<sequence>MSAEHEPTGQAPGDLVPEPPEDVGFTPLDRAIVWLGKKLSLVFALIAVVSLYEIVRRYLFNSPTLWVHETVTFAGATLFVLGGLYALATDKHVRIVLVYDSVSPAVQRWLRVVHHLLGLLFSSLLLYASWFMAQSAVVAPWGGWRLETSGSAWNPPFPALLKVVIFVAVVILTLQFLLHLIRDLRNKPTPNQVSDDKGERNV</sequence>
<keyword evidence="4 9" id="KW-0997">Cell inner membrane</keyword>
<comment type="subcellular location">
    <subcellularLocation>
        <location evidence="1 9">Cell inner membrane</location>
        <topology evidence="1 9">Multi-pass membrane protein</topology>
    </subcellularLocation>
</comment>
<dbReference type="GO" id="GO:0005886">
    <property type="term" value="C:plasma membrane"/>
    <property type="evidence" value="ECO:0007669"/>
    <property type="project" value="UniProtKB-SubCell"/>
</dbReference>
<keyword evidence="5 9" id="KW-0812">Transmembrane</keyword>
<evidence type="ECO:0000256" key="1">
    <source>
        <dbReference type="ARBA" id="ARBA00004429"/>
    </source>
</evidence>
<protein>
    <recommendedName>
        <fullName evidence="9">TRAP transporter small permease protein</fullName>
    </recommendedName>
</protein>
<dbReference type="Pfam" id="PF04290">
    <property type="entry name" value="DctQ"/>
    <property type="match status" value="1"/>
</dbReference>
<evidence type="ECO:0000256" key="6">
    <source>
        <dbReference type="ARBA" id="ARBA00022989"/>
    </source>
</evidence>
<keyword evidence="7 9" id="KW-0472">Membrane</keyword>